<evidence type="ECO:0000313" key="6">
    <source>
        <dbReference type="Proteomes" id="UP000176939"/>
    </source>
</evidence>
<sequence length="94" mass="10867">MKLKPVITEKTNLLAKDGIYTFYVDPRFNKREIRDAINETFDVHVVKIRTMNKVKGIKKNYSGRKTVVKAVKKAIVVLREKEKISVFETKGGKK</sequence>
<evidence type="ECO:0000256" key="3">
    <source>
        <dbReference type="ARBA" id="ARBA00023274"/>
    </source>
</evidence>
<dbReference type="InterPro" id="IPR013025">
    <property type="entry name" value="Ribosomal_uL23-like"/>
</dbReference>
<dbReference type="GO" id="GO:0006412">
    <property type="term" value="P:translation"/>
    <property type="evidence" value="ECO:0007669"/>
    <property type="project" value="InterPro"/>
</dbReference>
<evidence type="ECO:0000256" key="4">
    <source>
        <dbReference type="ARBA" id="ARBA00035481"/>
    </source>
</evidence>
<dbReference type="InterPro" id="IPR012678">
    <property type="entry name" value="Ribosomal_uL23/eL15/eS24_sf"/>
</dbReference>
<evidence type="ECO:0000313" key="5">
    <source>
        <dbReference type="EMBL" id="OGM10602.1"/>
    </source>
</evidence>
<evidence type="ECO:0000256" key="1">
    <source>
        <dbReference type="ARBA" id="ARBA00006700"/>
    </source>
</evidence>
<evidence type="ECO:0000256" key="2">
    <source>
        <dbReference type="ARBA" id="ARBA00022980"/>
    </source>
</evidence>
<keyword evidence="3" id="KW-0687">Ribonucleoprotein</keyword>
<dbReference type="GO" id="GO:0005840">
    <property type="term" value="C:ribosome"/>
    <property type="evidence" value="ECO:0007669"/>
    <property type="project" value="UniProtKB-KW"/>
</dbReference>
<protein>
    <recommendedName>
        <fullName evidence="4">50S ribosomal protein L23</fullName>
    </recommendedName>
</protein>
<accession>A0A1F7X6A9</accession>
<dbReference type="AlphaFoldDB" id="A0A1F7X6A9"/>
<dbReference type="GO" id="GO:0003735">
    <property type="term" value="F:structural constituent of ribosome"/>
    <property type="evidence" value="ECO:0007669"/>
    <property type="project" value="InterPro"/>
</dbReference>
<reference evidence="5 6" key="1">
    <citation type="journal article" date="2016" name="Nat. Commun.">
        <title>Thousands of microbial genomes shed light on interconnected biogeochemical processes in an aquifer system.</title>
        <authorList>
            <person name="Anantharaman K."/>
            <person name="Brown C.T."/>
            <person name="Hug L.A."/>
            <person name="Sharon I."/>
            <person name="Castelle C.J."/>
            <person name="Probst A.J."/>
            <person name="Thomas B.C."/>
            <person name="Singh A."/>
            <person name="Wilkins M.J."/>
            <person name="Karaoz U."/>
            <person name="Brodie E.L."/>
            <person name="Williams K.H."/>
            <person name="Hubbard S.S."/>
            <person name="Banfield J.F."/>
        </authorList>
    </citation>
    <scope>NUCLEOTIDE SEQUENCE [LARGE SCALE GENOMIC DNA]</scope>
</reference>
<dbReference type="GO" id="GO:1990904">
    <property type="term" value="C:ribonucleoprotein complex"/>
    <property type="evidence" value="ECO:0007669"/>
    <property type="project" value="UniProtKB-KW"/>
</dbReference>
<comment type="similarity">
    <text evidence="1">Belongs to the universal ribosomal protein uL23 family.</text>
</comment>
<comment type="caution">
    <text evidence="5">The sequence shown here is derived from an EMBL/GenBank/DDBJ whole genome shotgun (WGS) entry which is preliminary data.</text>
</comment>
<dbReference type="Proteomes" id="UP000176939">
    <property type="component" value="Unassembled WGS sequence"/>
</dbReference>
<proteinExistence type="inferred from homology"/>
<dbReference type="InterPro" id="IPR012677">
    <property type="entry name" value="Nucleotide-bd_a/b_plait_sf"/>
</dbReference>
<organism evidence="5 6">
    <name type="scientific">Candidatus Woesebacteria bacterium RBG_13_36_22</name>
    <dbReference type="NCBI Taxonomy" id="1802478"/>
    <lineage>
        <taxon>Bacteria</taxon>
        <taxon>Candidatus Woeseibacteriota</taxon>
    </lineage>
</organism>
<keyword evidence="2 5" id="KW-0689">Ribosomal protein</keyword>
<dbReference type="Pfam" id="PF00276">
    <property type="entry name" value="Ribosomal_L23"/>
    <property type="match status" value="1"/>
</dbReference>
<dbReference type="SUPFAM" id="SSF54189">
    <property type="entry name" value="Ribosomal proteins S24e, L23 and L15e"/>
    <property type="match status" value="1"/>
</dbReference>
<dbReference type="Gene3D" id="3.30.70.330">
    <property type="match status" value="1"/>
</dbReference>
<gene>
    <name evidence="5" type="ORF">A2Z67_04380</name>
</gene>
<dbReference type="EMBL" id="MGFQ01000005">
    <property type="protein sequence ID" value="OGM10602.1"/>
    <property type="molecule type" value="Genomic_DNA"/>
</dbReference>
<name>A0A1F7X6A9_9BACT</name>